<proteinExistence type="predicted"/>
<dbReference type="Proteomes" id="UP000503144">
    <property type="component" value="Chromosome"/>
</dbReference>
<dbReference type="Pfam" id="PF20240">
    <property type="entry name" value="DUF6597"/>
    <property type="match status" value="1"/>
</dbReference>
<dbReference type="Pfam" id="PF12833">
    <property type="entry name" value="HTH_18"/>
    <property type="match status" value="1"/>
</dbReference>
<organism evidence="5 7">
    <name type="scientific">Chitinophaga oryzae</name>
    <dbReference type="NCBI Taxonomy" id="2725414"/>
    <lineage>
        <taxon>Bacteria</taxon>
        <taxon>Pseudomonadati</taxon>
        <taxon>Bacteroidota</taxon>
        <taxon>Chitinophagia</taxon>
        <taxon>Chitinophagales</taxon>
        <taxon>Chitinophagaceae</taxon>
        <taxon>Chitinophaga</taxon>
    </lineage>
</organism>
<evidence type="ECO:0000313" key="6">
    <source>
        <dbReference type="EMBL" id="QJB42581.1"/>
    </source>
</evidence>
<reference evidence="5" key="2">
    <citation type="submission" date="2020-09" db="EMBL/GenBank/DDBJ databases">
        <authorList>
            <person name="Kittiwongwattana C."/>
        </authorList>
    </citation>
    <scope>NUCLEOTIDE SEQUENCE</scope>
    <source>
        <strain evidence="8">1303</strain>
        <strain evidence="5">1310</strain>
    </source>
</reference>
<dbReference type="InterPro" id="IPR046532">
    <property type="entry name" value="DUF6597"/>
</dbReference>
<keyword evidence="2" id="KW-0238">DNA-binding</keyword>
<dbReference type="EMBL" id="CP051205">
    <property type="protein sequence ID" value="QJB36082.1"/>
    <property type="molecule type" value="Genomic_DNA"/>
</dbReference>
<dbReference type="InterPro" id="IPR018060">
    <property type="entry name" value="HTH_AraC"/>
</dbReference>
<dbReference type="PANTHER" id="PTHR46796">
    <property type="entry name" value="HTH-TYPE TRANSCRIPTIONAL ACTIVATOR RHAS-RELATED"/>
    <property type="match status" value="1"/>
</dbReference>
<dbReference type="Gene3D" id="1.10.10.60">
    <property type="entry name" value="Homeodomain-like"/>
    <property type="match status" value="1"/>
</dbReference>
<sequence>MKKYPDFQLFRPIQPAIRPGRDHASYRECLPSPALTSYIYCYWQLTSLPSLSEPFVYRVVADGCIDLFFHTDHPEDVYVMGFSTTYTEFPLDHPFNYIGIRFLPAAFPLLFGVNAATLTNRFEPLGAVAPGLAAGLTQQATGLHNLAALQPLLDRFFEKIATGHTADADHRLLQAVDLILRAGGNIRLEKELHSGVSPRQLRRLFDFYIGDSPKTFSKVVRFQQLLHTTPTADSLKAHKHFFDAGYYDQAHFIKEFKTMYGLPPTLALP</sequence>
<evidence type="ECO:0000256" key="1">
    <source>
        <dbReference type="ARBA" id="ARBA00023015"/>
    </source>
</evidence>
<dbReference type="EMBL" id="CP051204">
    <property type="protein sequence ID" value="QJB42581.1"/>
    <property type="molecule type" value="Genomic_DNA"/>
</dbReference>
<dbReference type="GO" id="GO:0043565">
    <property type="term" value="F:sequence-specific DNA binding"/>
    <property type="evidence" value="ECO:0007669"/>
    <property type="project" value="InterPro"/>
</dbReference>
<accession>A0AAE6ZMQ4</accession>
<dbReference type="KEGG" id="coy:HF329_10320"/>
<evidence type="ECO:0000256" key="2">
    <source>
        <dbReference type="ARBA" id="ARBA00023125"/>
    </source>
</evidence>
<keyword evidence="3" id="KW-0804">Transcription</keyword>
<evidence type="ECO:0000313" key="8">
    <source>
        <dbReference type="Proteomes" id="UP000503144"/>
    </source>
</evidence>
<gene>
    <name evidence="6" type="ORF">HF324_09985</name>
    <name evidence="5" type="ORF">HF329_10320</name>
</gene>
<reference evidence="7" key="1">
    <citation type="submission" date="2020-04" db="EMBL/GenBank/DDBJ databases">
        <authorList>
            <person name="Kittiwongwattana C."/>
        </authorList>
    </citation>
    <scope>NUCLEOTIDE SEQUENCE [LARGE SCALE GENOMIC DNA]</scope>
    <source>
        <strain evidence="6 8">1303</strain>
        <strain evidence="7">1310</strain>
    </source>
</reference>
<dbReference type="PANTHER" id="PTHR46796:SF13">
    <property type="entry name" value="HTH-TYPE TRANSCRIPTIONAL ACTIVATOR RHAS"/>
    <property type="match status" value="1"/>
</dbReference>
<keyword evidence="8" id="KW-1185">Reference proteome</keyword>
<dbReference type="Proteomes" id="UP000502421">
    <property type="component" value="Chromosome"/>
</dbReference>
<keyword evidence="1" id="KW-0805">Transcription regulation</keyword>
<name>A0AAE6ZMQ4_9BACT</name>
<protein>
    <submittedName>
        <fullName evidence="5">AraC family transcriptional regulator</fullName>
    </submittedName>
</protein>
<feature type="domain" description="HTH araC/xylS-type" evidence="4">
    <location>
        <begin position="193"/>
        <end position="269"/>
    </location>
</feature>
<dbReference type="InterPro" id="IPR050204">
    <property type="entry name" value="AraC_XylS_family_regulators"/>
</dbReference>
<evidence type="ECO:0000313" key="7">
    <source>
        <dbReference type="Proteomes" id="UP000502421"/>
    </source>
</evidence>
<dbReference type="GO" id="GO:0003700">
    <property type="term" value="F:DNA-binding transcription factor activity"/>
    <property type="evidence" value="ECO:0007669"/>
    <property type="project" value="InterPro"/>
</dbReference>
<evidence type="ECO:0000313" key="5">
    <source>
        <dbReference type="EMBL" id="QJB36082.1"/>
    </source>
</evidence>
<dbReference type="PROSITE" id="PS01124">
    <property type="entry name" value="HTH_ARAC_FAMILY_2"/>
    <property type="match status" value="1"/>
</dbReference>
<evidence type="ECO:0000256" key="3">
    <source>
        <dbReference type="ARBA" id="ARBA00023163"/>
    </source>
</evidence>
<evidence type="ECO:0000259" key="4">
    <source>
        <dbReference type="PROSITE" id="PS01124"/>
    </source>
</evidence>
<dbReference type="AlphaFoldDB" id="A0AAE6ZMQ4"/>